<name>A0A7S2H1A0_9DINO</name>
<feature type="compositionally biased region" description="Basic and acidic residues" evidence="5">
    <location>
        <begin position="95"/>
        <end position="107"/>
    </location>
</feature>
<proteinExistence type="inferred from homology"/>
<dbReference type="GO" id="GO:0006508">
    <property type="term" value="P:proteolysis"/>
    <property type="evidence" value="ECO:0007669"/>
    <property type="project" value="UniProtKB-KW"/>
</dbReference>
<accession>A0A7S2H1A0</accession>
<gene>
    <name evidence="6" type="ORF">AAND1436_LOCUS32514</name>
</gene>
<keyword evidence="4" id="KW-0720">Serine protease</keyword>
<evidence type="ECO:0000256" key="2">
    <source>
        <dbReference type="ARBA" id="ARBA00022670"/>
    </source>
</evidence>
<keyword evidence="2" id="KW-0645">Protease</keyword>
<evidence type="ECO:0000256" key="3">
    <source>
        <dbReference type="ARBA" id="ARBA00022801"/>
    </source>
</evidence>
<keyword evidence="3" id="KW-0378">Hydrolase</keyword>
<protein>
    <submittedName>
        <fullName evidence="6">Uncharacterized protein</fullName>
    </submittedName>
</protein>
<sequence>MELCYEPEKVSDAVMAELASKCDTIYVSGGKPNFDLKAPFWDVVKDRVKKGELLYIGRSCGSIMAGNWQHAKADPECKEGRAGLALINALVVPHAGDEGENKNAPKDKGKHLRIKDGSVEYIP</sequence>
<evidence type="ECO:0000256" key="4">
    <source>
        <dbReference type="ARBA" id="ARBA00022825"/>
    </source>
</evidence>
<dbReference type="GO" id="GO:0008236">
    <property type="term" value="F:serine-type peptidase activity"/>
    <property type="evidence" value="ECO:0007669"/>
    <property type="project" value="UniProtKB-KW"/>
</dbReference>
<organism evidence="6">
    <name type="scientific">Alexandrium andersonii</name>
    <dbReference type="NCBI Taxonomy" id="327968"/>
    <lineage>
        <taxon>Eukaryota</taxon>
        <taxon>Sar</taxon>
        <taxon>Alveolata</taxon>
        <taxon>Dinophyceae</taxon>
        <taxon>Gonyaulacales</taxon>
        <taxon>Pyrocystaceae</taxon>
        <taxon>Alexandrium</taxon>
    </lineage>
</organism>
<dbReference type="AlphaFoldDB" id="A0A7S2H1A0"/>
<dbReference type="InterPro" id="IPR005320">
    <property type="entry name" value="Peptidase_S51"/>
</dbReference>
<dbReference type="SUPFAM" id="SSF52317">
    <property type="entry name" value="Class I glutamine amidotransferase-like"/>
    <property type="match status" value="1"/>
</dbReference>
<evidence type="ECO:0000256" key="5">
    <source>
        <dbReference type="SAM" id="MobiDB-lite"/>
    </source>
</evidence>
<dbReference type="InterPro" id="IPR029062">
    <property type="entry name" value="Class_I_gatase-like"/>
</dbReference>
<dbReference type="Gene3D" id="3.40.50.880">
    <property type="match status" value="1"/>
</dbReference>
<dbReference type="EMBL" id="HBGQ01067374">
    <property type="protein sequence ID" value="CAD9477599.1"/>
    <property type="molecule type" value="Transcribed_RNA"/>
</dbReference>
<feature type="region of interest" description="Disordered" evidence="5">
    <location>
        <begin position="95"/>
        <end position="123"/>
    </location>
</feature>
<comment type="similarity">
    <text evidence="1">Belongs to the peptidase S51 family.</text>
</comment>
<evidence type="ECO:0000256" key="1">
    <source>
        <dbReference type="ARBA" id="ARBA00006534"/>
    </source>
</evidence>
<feature type="compositionally biased region" description="Basic and acidic residues" evidence="5">
    <location>
        <begin position="114"/>
        <end position="123"/>
    </location>
</feature>
<reference evidence="6" key="1">
    <citation type="submission" date="2021-01" db="EMBL/GenBank/DDBJ databases">
        <authorList>
            <person name="Corre E."/>
            <person name="Pelletier E."/>
            <person name="Niang G."/>
            <person name="Scheremetjew M."/>
            <person name="Finn R."/>
            <person name="Kale V."/>
            <person name="Holt S."/>
            <person name="Cochrane G."/>
            <person name="Meng A."/>
            <person name="Brown T."/>
            <person name="Cohen L."/>
        </authorList>
    </citation>
    <scope>NUCLEOTIDE SEQUENCE</scope>
    <source>
        <strain evidence="6">CCMP2222</strain>
    </source>
</reference>
<dbReference type="Pfam" id="PF03575">
    <property type="entry name" value="Peptidase_S51"/>
    <property type="match status" value="1"/>
</dbReference>
<evidence type="ECO:0000313" key="6">
    <source>
        <dbReference type="EMBL" id="CAD9477599.1"/>
    </source>
</evidence>